<keyword evidence="7 8" id="KW-0501">Molybdenum cofactor biosynthesis</keyword>
<evidence type="ECO:0000313" key="11">
    <source>
        <dbReference type="Proteomes" id="UP000290608"/>
    </source>
</evidence>
<keyword evidence="2 8" id="KW-0808">Transferase</keyword>
<dbReference type="HAMAP" id="MF_00316">
    <property type="entry name" value="MobA"/>
    <property type="match status" value="1"/>
</dbReference>
<feature type="binding site" evidence="8">
    <location>
        <position position="73"/>
    </location>
    <ligand>
        <name>GTP</name>
        <dbReference type="ChEBI" id="CHEBI:37565"/>
    </ligand>
</feature>
<evidence type="ECO:0000256" key="2">
    <source>
        <dbReference type="ARBA" id="ARBA00022679"/>
    </source>
</evidence>
<dbReference type="PANTHER" id="PTHR19136:SF81">
    <property type="entry name" value="MOLYBDENUM COFACTOR GUANYLYLTRANSFERASE"/>
    <property type="match status" value="1"/>
</dbReference>
<keyword evidence="5 8" id="KW-0460">Magnesium</keyword>
<dbReference type="InterPro" id="IPR013482">
    <property type="entry name" value="Molybde_CF_guanTrfase"/>
</dbReference>
<dbReference type="GO" id="GO:0061603">
    <property type="term" value="F:molybdenum cofactor guanylyltransferase activity"/>
    <property type="evidence" value="ECO:0007669"/>
    <property type="project" value="UniProtKB-EC"/>
</dbReference>
<comment type="cofactor">
    <cofactor evidence="8">
        <name>Mg(2+)</name>
        <dbReference type="ChEBI" id="CHEBI:18420"/>
    </cofactor>
</comment>
<keyword evidence="4 8" id="KW-0547">Nucleotide-binding</keyword>
<comment type="caution">
    <text evidence="10">The sequence shown here is derived from an EMBL/GenBank/DDBJ whole genome shotgun (WGS) entry which is preliminary data.</text>
</comment>
<dbReference type="STRING" id="1122159.SAMN02745246_01127"/>
<dbReference type="Gene3D" id="3.90.550.10">
    <property type="entry name" value="Spore Coat Polysaccharide Biosynthesis Protein SpsA, Chain A"/>
    <property type="match status" value="1"/>
</dbReference>
<comment type="subcellular location">
    <subcellularLocation>
        <location evidence="8">Cytoplasm</location>
    </subcellularLocation>
</comment>
<dbReference type="GO" id="GO:0046872">
    <property type="term" value="F:metal ion binding"/>
    <property type="evidence" value="ECO:0007669"/>
    <property type="project" value="UniProtKB-KW"/>
</dbReference>
<dbReference type="EMBL" id="QOVL01000004">
    <property type="protein sequence ID" value="RXG32226.1"/>
    <property type="molecule type" value="Genomic_DNA"/>
</dbReference>
<protein>
    <recommendedName>
        <fullName evidence="8">Probable molybdenum cofactor guanylyltransferase</fullName>
        <shortName evidence="8">MoCo guanylyltransferase</shortName>
        <ecNumber evidence="8">2.7.7.77</ecNumber>
    </recommendedName>
    <alternativeName>
        <fullName evidence="8">GTP:molybdopterin guanylyltransferase</fullName>
    </alternativeName>
    <alternativeName>
        <fullName evidence="8">Mo-MPT guanylyltransferase</fullName>
    </alternativeName>
    <alternativeName>
        <fullName evidence="8">Molybdopterin guanylyltransferase</fullName>
    </alternativeName>
    <alternativeName>
        <fullName evidence="8">Molybdopterin-guanine dinucleotide synthase</fullName>
        <shortName evidence="8">MGD synthase</shortName>
    </alternativeName>
</protein>
<dbReference type="CDD" id="cd02503">
    <property type="entry name" value="MobA"/>
    <property type="match status" value="1"/>
</dbReference>
<dbReference type="PANTHER" id="PTHR19136">
    <property type="entry name" value="MOLYBDENUM COFACTOR GUANYLYLTRANSFERASE"/>
    <property type="match status" value="1"/>
</dbReference>
<feature type="binding site" evidence="8">
    <location>
        <position position="29"/>
    </location>
    <ligand>
        <name>GTP</name>
        <dbReference type="ChEBI" id="CHEBI:37565"/>
    </ligand>
</feature>
<organism evidence="10 11">
    <name type="scientific">Leeuwenhoekiella marinoflava</name>
    <dbReference type="NCBI Taxonomy" id="988"/>
    <lineage>
        <taxon>Bacteria</taxon>
        <taxon>Pseudomonadati</taxon>
        <taxon>Bacteroidota</taxon>
        <taxon>Flavobacteriia</taxon>
        <taxon>Flavobacteriales</taxon>
        <taxon>Flavobacteriaceae</taxon>
        <taxon>Leeuwenhoekiella</taxon>
    </lineage>
</organism>
<name>A0A4Q0PNS5_9FLAO</name>
<keyword evidence="6 8" id="KW-0342">GTP-binding</keyword>
<comment type="domain">
    <text evidence="8">The N-terminal domain determines nucleotide recognition and specific binding, while the C-terminal domain determines the specific binding to the target protein.</text>
</comment>
<evidence type="ECO:0000256" key="4">
    <source>
        <dbReference type="ARBA" id="ARBA00022741"/>
    </source>
</evidence>
<evidence type="ECO:0000256" key="7">
    <source>
        <dbReference type="ARBA" id="ARBA00023150"/>
    </source>
</evidence>
<evidence type="ECO:0000256" key="5">
    <source>
        <dbReference type="ARBA" id="ARBA00022842"/>
    </source>
</evidence>
<accession>A0A4Q0PNS5</accession>
<dbReference type="Pfam" id="PF12804">
    <property type="entry name" value="NTP_transf_3"/>
    <property type="match status" value="1"/>
</dbReference>
<evidence type="ECO:0000256" key="3">
    <source>
        <dbReference type="ARBA" id="ARBA00022723"/>
    </source>
</evidence>
<feature type="binding site" evidence="8">
    <location>
        <position position="102"/>
    </location>
    <ligand>
        <name>GTP</name>
        <dbReference type="ChEBI" id="CHEBI:37565"/>
    </ligand>
</feature>
<evidence type="ECO:0000259" key="9">
    <source>
        <dbReference type="Pfam" id="PF12804"/>
    </source>
</evidence>
<dbReference type="EC" id="2.7.7.77" evidence="8"/>
<comment type="catalytic activity">
    <reaction evidence="8">
        <text>Mo-molybdopterin + GTP + H(+) = Mo-molybdopterin guanine dinucleotide + diphosphate</text>
        <dbReference type="Rhea" id="RHEA:34243"/>
        <dbReference type="ChEBI" id="CHEBI:15378"/>
        <dbReference type="ChEBI" id="CHEBI:33019"/>
        <dbReference type="ChEBI" id="CHEBI:37565"/>
        <dbReference type="ChEBI" id="CHEBI:71302"/>
        <dbReference type="ChEBI" id="CHEBI:71310"/>
        <dbReference type="EC" id="2.7.7.77"/>
    </reaction>
</comment>
<proteinExistence type="inferred from homology"/>
<dbReference type="AlphaFoldDB" id="A0A4Q0PNS5"/>
<keyword evidence="3 8" id="KW-0479">Metal-binding</keyword>
<gene>
    <name evidence="8" type="primary">mobA</name>
    <name evidence="10" type="ORF">DSL99_1032</name>
</gene>
<feature type="binding site" evidence="8">
    <location>
        <begin position="17"/>
        <end position="19"/>
    </location>
    <ligand>
        <name>GTP</name>
        <dbReference type="ChEBI" id="CHEBI:37565"/>
    </ligand>
</feature>
<dbReference type="Proteomes" id="UP000290608">
    <property type="component" value="Unassembled WGS sequence"/>
</dbReference>
<evidence type="ECO:0000256" key="1">
    <source>
        <dbReference type="ARBA" id="ARBA00022490"/>
    </source>
</evidence>
<dbReference type="SUPFAM" id="SSF53448">
    <property type="entry name" value="Nucleotide-diphospho-sugar transferases"/>
    <property type="match status" value="1"/>
</dbReference>
<comment type="function">
    <text evidence="8">Transfers a GMP moiety from GTP to Mo-molybdopterin (Mo-MPT) cofactor (Moco or molybdenum cofactor) to form Mo-molybdopterin guanine dinucleotide (Mo-MGD) cofactor.</text>
</comment>
<dbReference type="InterPro" id="IPR025877">
    <property type="entry name" value="MobA-like_NTP_Trfase"/>
</dbReference>
<evidence type="ECO:0000256" key="6">
    <source>
        <dbReference type="ARBA" id="ARBA00023134"/>
    </source>
</evidence>
<dbReference type="InterPro" id="IPR029044">
    <property type="entry name" value="Nucleotide-diphossugar_trans"/>
</dbReference>
<comment type="caution">
    <text evidence="8">Lacks conserved residue(s) required for the propagation of feature annotation.</text>
</comment>
<evidence type="ECO:0000256" key="8">
    <source>
        <dbReference type="HAMAP-Rule" id="MF_00316"/>
    </source>
</evidence>
<feature type="domain" description="MobA-like NTP transferase" evidence="9">
    <location>
        <begin position="14"/>
        <end position="156"/>
    </location>
</feature>
<keyword evidence="1 8" id="KW-0963">Cytoplasm</keyword>
<sequence length="195" mass="21989">MIISSMSTSANIPAYILCGGKSSRMGSEKGLVKFQEKQFIHHIINVLKKITNFVFLVTENQEYLSFELELLKDNYKGKGPLGGIQTALNHTLNKKALILSCDIPLITVDALNTLLQNTKSDAEISFATADENWHPLVGIYAKSLLPVMENDIENDRLKLIDFIKKHRYQEIEIADSKSLTNINSPEELKQLEQIK</sequence>
<dbReference type="GO" id="GO:0005525">
    <property type="term" value="F:GTP binding"/>
    <property type="evidence" value="ECO:0007669"/>
    <property type="project" value="UniProtKB-UniRule"/>
</dbReference>
<keyword evidence="10" id="KW-0548">Nucleotidyltransferase</keyword>
<comment type="similarity">
    <text evidence="8">Belongs to the MobA family.</text>
</comment>
<evidence type="ECO:0000313" key="10">
    <source>
        <dbReference type="EMBL" id="RXG32226.1"/>
    </source>
</evidence>
<dbReference type="GO" id="GO:0005737">
    <property type="term" value="C:cytoplasm"/>
    <property type="evidence" value="ECO:0007669"/>
    <property type="project" value="UniProtKB-SubCell"/>
</dbReference>
<reference evidence="10 11" key="1">
    <citation type="submission" date="2018-07" db="EMBL/GenBank/DDBJ databases">
        <title>Leeuwenhoekiella genomics.</title>
        <authorList>
            <person name="Tahon G."/>
            <person name="Willems A."/>
        </authorList>
    </citation>
    <scope>NUCLEOTIDE SEQUENCE [LARGE SCALE GENOMIC DNA]</scope>
    <source>
        <strain evidence="10 11">LMG 1345</strain>
    </source>
</reference>
<dbReference type="GO" id="GO:0006777">
    <property type="term" value="P:Mo-molybdopterin cofactor biosynthetic process"/>
    <property type="evidence" value="ECO:0007669"/>
    <property type="project" value="UniProtKB-KW"/>
</dbReference>
<feature type="binding site" evidence="8">
    <location>
        <position position="102"/>
    </location>
    <ligand>
        <name>Mg(2+)</name>
        <dbReference type="ChEBI" id="CHEBI:18420"/>
    </ligand>
</feature>